<keyword evidence="1" id="KW-0472">Membrane</keyword>
<dbReference type="EMBL" id="JANPXH010001215">
    <property type="protein sequence ID" value="MCR6679397.1"/>
    <property type="molecule type" value="Genomic_DNA"/>
</dbReference>
<feature type="non-terminal residue" evidence="2">
    <location>
        <position position="1"/>
    </location>
</feature>
<evidence type="ECO:0000313" key="3">
    <source>
        <dbReference type="Proteomes" id="UP001206878"/>
    </source>
</evidence>
<protein>
    <submittedName>
        <fullName evidence="2">Uncharacterized protein</fullName>
    </submittedName>
</protein>
<dbReference type="Proteomes" id="UP001206878">
    <property type="component" value="Unassembled WGS sequence"/>
</dbReference>
<feature type="transmembrane region" description="Helical" evidence="1">
    <location>
        <begin position="52"/>
        <end position="75"/>
    </location>
</feature>
<organism evidence="2 3">
    <name type="scientific">Escherichia marmotae</name>
    <dbReference type="NCBI Taxonomy" id="1499973"/>
    <lineage>
        <taxon>Bacteria</taxon>
        <taxon>Pseudomonadati</taxon>
        <taxon>Pseudomonadota</taxon>
        <taxon>Gammaproteobacteria</taxon>
        <taxon>Enterobacterales</taxon>
        <taxon>Enterobacteriaceae</taxon>
        <taxon>Escherichia</taxon>
    </lineage>
</organism>
<evidence type="ECO:0000313" key="2">
    <source>
        <dbReference type="EMBL" id="MCR6679397.1"/>
    </source>
</evidence>
<proteinExistence type="predicted"/>
<evidence type="ECO:0000256" key="1">
    <source>
        <dbReference type="SAM" id="Phobius"/>
    </source>
</evidence>
<keyword evidence="1" id="KW-1133">Transmembrane helix</keyword>
<dbReference type="AlphaFoldDB" id="A0AAW5N4A7"/>
<reference evidence="2" key="1">
    <citation type="submission" date="2022-07" db="EMBL/GenBank/DDBJ databases">
        <title>Diversity of ethanolamine utilization by human commensal Escherichia coli.</title>
        <authorList>
            <person name="Jubelin G."/>
        </authorList>
    </citation>
    <scope>NUCLEOTIDE SEQUENCE</scope>
    <source>
        <strain evidence="2">S1</strain>
    </source>
</reference>
<keyword evidence="1" id="KW-0812">Transmembrane</keyword>
<accession>A0AAW5N4A7</accession>
<sequence length="82" mass="9440">HAYARREHRWVRGDWQLLPWLGRRVPTADGTRENPLPTPERWKILDNLRRSLVPPALIALLALGWTVLPGSPWLWTAVAMAV</sequence>
<name>A0AAW5N4A7_9ESCH</name>
<comment type="caution">
    <text evidence="2">The sequence shown here is derived from an EMBL/GenBank/DDBJ whole genome shotgun (WGS) entry which is preliminary data.</text>
</comment>
<feature type="non-terminal residue" evidence="2">
    <location>
        <position position="82"/>
    </location>
</feature>
<gene>
    <name evidence="2" type="ORF">NVV43_28480</name>
</gene>